<dbReference type="OrthoDB" id="388362at2759"/>
<dbReference type="EMBL" id="FLRJ01000687">
    <property type="protein sequence ID" value="SBT74349.1"/>
    <property type="molecule type" value="Genomic_DNA"/>
</dbReference>
<protein>
    <submittedName>
        <fullName evidence="1">PIR protein</fullName>
    </submittedName>
</protein>
<dbReference type="InterPro" id="IPR008780">
    <property type="entry name" value="Plasmodium_Vir"/>
</dbReference>
<dbReference type="Proteomes" id="UP000243200">
    <property type="component" value="Unassembled WGS sequence"/>
</dbReference>
<gene>
    <name evidence="1" type="primary">PowCR01_000208200</name>
    <name evidence="1" type="ORF">POWCR01_000208200</name>
</gene>
<reference evidence="1 2" key="1">
    <citation type="submission" date="2016-06" db="EMBL/GenBank/DDBJ databases">
        <authorList>
            <consortium name="Pathogen Informatics"/>
        </authorList>
    </citation>
    <scope>NUCLEOTIDE SEQUENCE [LARGE SCALE GENOMIC DNA]</scope>
</reference>
<sequence length="317" mass="36268">METSIQEYDFFNSMDQYNLLYNDETLASGLLADPSYKNLCKFKGGVFSGNETEYERICAKFKYLNFLLFENIVEQTSKLNYHRTYMNFWLNYKIKNSRPKFDLENNINIKNINDDNLKLMTEIYDLYSSYNEIYKIIKDPTGDITQCSCYSKECVRKYDAAIKKCPEDSVSNFCKALNVFKEKYDQLKNDYNFVDGCKIEELKSHPSDKNLLMVSAVKGSGSEDSVVPSSISEDQGSTAGFGVVTGTISTILGILPISLILYKTTPFGSWISNRYFKKKNIHEIIEDEENYESLLSTSGSHDITSAHAGYKLSYNSL</sequence>
<dbReference type="VEuPathDB" id="PlasmoDB:PocGH01_00052200"/>
<dbReference type="Pfam" id="PF05795">
    <property type="entry name" value="Plasmodium_Vir"/>
    <property type="match status" value="1"/>
</dbReference>
<proteinExistence type="predicted"/>
<accession>A0A1C3KK80</accession>
<dbReference type="VEuPathDB" id="PlasmoDB:POWCR01_000208200"/>
<evidence type="ECO:0000313" key="2">
    <source>
        <dbReference type="Proteomes" id="UP000243200"/>
    </source>
</evidence>
<organism evidence="1 2">
    <name type="scientific">Plasmodium ovale</name>
    <name type="common">malaria parasite P. ovale</name>
    <dbReference type="NCBI Taxonomy" id="36330"/>
    <lineage>
        <taxon>Eukaryota</taxon>
        <taxon>Sar</taxon>
        <taxon>Alveolata</taxon>
        <taxon>Apicomplexa</taxon>
        <taxon>Aconoidasida</taxon>
        <taxon>Haemosporida</taxon>
        <taxon>Plasmodiidae</taxon>
        <taxon>Plasmodium</taxon>
        <taxon>Plasmodium (Plasmodium)</taxon>
    </lineage>
</organism>
<dbReference type="AlphaFoldDB" id="A0A1C3KK80"/>
<evidence type="ECO:0000313" key="1">
    <source>
        <dbReference type="EMBL" id="SBT74349.1"/>
    </source>
</evidence>
<name>A0A1C3KK80_PLAOA</name>